<evidence type="ECO:0000256" key="2">
    <source>
        <dbReference type="ARBA" id="ARBA00022552"/>
    </source>
</evidence>
<dbReference type="InterPro" id="IPR023397">
    <property type="entry name" value="SAM-dep_MeTrfase_MraW_recog"/>
</dbReference>
<accession>A0A0G0P506</accession>
<keyword evidence="2 6" id="KW-0698">rRNA processing</keyword>
<dbReference type="HAMAP" id="MF_01007">
    <property type="entry name" value="16SrRNA_methyltr_H"/>
    <property type="match status" value="1"/>
</dbReference>
<dbReference type="GO" id="GO:0070475">
    <property type="term" value="P:rRNA base methylation"/>
    <property type="evidence" value="ECO:0007669"/>
    <property type="project" value="UniProtKB-UniRule"/>
</dbReference>
<dbReference type="PIRSF" id="PIRSF004486">
    <property type="entry name" value="MraW"/>
    <property type="match status" value="1"/>
</dbReference>
<dbReference type="InterPro" id="IPR029063">
    <property type="entry name" value="SAM-dependent_MTases_sf"/>
</dbReference>
<evidence type="ECO:0000256" key="1">
    <source>
        <dbReference type="ARBA" id="ARBA00010396"/>
    </source>
</evidence>
<comment type="subcellular location">
    <subcellularLocation>
        <location evidence="6">Cytoplasm</location>
    </subcellularLocation>
</comment>
<comment type="caution">
    <text evidence="7">The sequence shown here is derived from an EMBL/GenBank/DDBJ whole genome shotgun (WGS) entry which is preliminary data.</text>
</comment>
<dbReference type="EMBL" id="LBXD01000023">
    <property type="protein sequence ID" value="KKR23339.1"/>
    <property type="molecule type" value="Genomic_DNA"/>
</dbReference>
<keyword evidence="6" id="KW-0963">Cytoplasm</keyword>
<evidence type="ECO:0000313" key="8">
    <source>
        <dbReference type="Proteomes" id="UP000034764"/>
    </source>
</evidence>
<comment type="similarity">
    <text evidence="1 6">Belongs to the methyltransferase superfamily. RsmH family.</text>
</comment>
<dbReference type="GO" id="GO:0005737">
    <property type="term" value="C:cytoplasm"/>
    <property type="evidence" value="ECO:0007669"/>
    <property type="project" value="UniProtKB-SubCell"/>
</dbReference>
<keyword evidence="5 6" id="KW-0949">S-adenosyl-L-methionine</keyword>
<comment type="function">
    <text evidence="6">Specifically methylates the N4 position of cytidine in position 1402 (C1402) of 16S rRNA.</text>
</comment>
<comment type="catalytic activity">
    <reaction evidence="6">
        <text>cytidine(1402) in 16S rRNA + S-adenosyl-L-methionine = N(4)-methylcytidine(1402) in 16S rRNA + S-adenosyl-L-homocysteine + H(+)</text>
        <dbReference type="Rhea" id="RHEA:42928"/>
        <dbReference type="Rhea" id="RHEA-COMP:10286"/>
        <dbReference type="Rhea" id="RHEA-COMP:10287"/>
        <dbReference type="ChEBI" id="CHEBI:15378"/>
        <dbReference type="ChEBI" id="CHEBI:57856"/>
        <dbReference type="ChEBI" id="CHEBI:59789"/>
        <dbReference type="ChEBI" id="CHEBI:74506"/>
        <dbReference type="ChEBI" id="CHEBI:82748"/>
        <dbReference type="EC" id="2.1.1.199"/>
    </reaction>
</comment>
<protein>
    <recommendedName>
        <fullName evidence="6">Ribosomal RNA small subunit methyltransferase H</fullName>
        <ecNumber evidence="6">2.1.1.199</ecNumber>
    </recommendedName>
    <alternativeName>
        <fullName evidence="6">16S rRNA m(4)C1402 methyltransferase</fullName>
    </alternativeName>
    <alternativeName>
        <fullName evidence="6">rRNA (cytosine-N(4)-)-methyltransferase RsmH</fullName>
    </alternativeName>
</protein>
<dbReference type="GO" id="GO:0071424">
    <property type="term" value="F:rRNA (cytosine-N4-)-methyltransferase activity"/>
    <property type="evidence" value="ECO:0007669"/>
    <property type="project" value="UniProtKB-UniRule"/>
</dbReference>
<evidence type="ECO:0000313" key="7">
    <source>
        <dbReference type="EMBL" id="KKR23339.1"/>
    </source>
</evidence>
<dbReference type="SUPFAM" id="SSF53335">
    <property type="entry name" value="S-adenosyl-L-methionine-dependent methyltransferases"/>
    <property type="match status" value="1"/>
</dbReference>
<feature type="binding site" evidence="6">
    <location>
        <begin position="37"/>
        <end position="39"/>
    </location>
    <ligand>
        <name>S-adenosyl-L-methionine</name>
        <dbReference type="ChEBI" id="CHEBI:59789"/>
    </ligand>
</feature>
<sequence>MHKDKIHTPVLLKETIEYLNIGDGNNKTVIDATLDGGGHATALREQFPGLKILGIEFDPVMAEELELDPSISIIVDSYANIEKIADDHKIIPDAVYFDLGVSSWHYESASRGFTFQRDQLLDMRFNPEAQKISAVDVINRYTQNEIEDILIKYGEEEFAKEIAKNINKARKEKPVITTTELVEIIDQSVPVWYKHKKIHFATKTFQAIRIEVNNEIETTKKGLNGAINILKKGGRLVVISFHGLEDKTVKDLFKLKASEGIIKFVTKDTIKPKWLETRANPRSRSAKMKIVEKL</sequence>
<evidence type="ECO:0000256" key="5">
    <source>
        <dbReference type="ARBA" id="ARBA00022691"/>
    </source>
</evidence>
<dbReference type="Gene3D" id="3.40.50.150">
    <property type="entry name" value="Vaccinia Virus protein VP39"/>
    <property type="match status" value="1"/>
</dbReference>
<name>A0A0G0P506_9BACT</name>
<dbReference type="InterPro" id="IPR002903">
    <property type="entry name" value="RsmH"/>
</dbReference>
<dbReference type="PANTHER" id="PTHR11265">
    <property type="entry name" value="S-ADENOSYL-METHYLTRANSFERASE MRAW"/>
    <property type="match status" value="1"/>
</dbReference>
<dbReference type="EC" id="2.1.1.199" evidence="6"/>
<reference evidence="7 8" key="1">
    <citation type="journal article" date="2015" name="Nature">
        <title>rRNA introns, odd ribosomes, and small enigmatic genomes across a large radiation of phyla.</title>
        <authorList>
            <person name="Brown C.T."/>
            <person name="Hug L.A."/>
            <person name="Thomas B.C."/>
            <person name="Sharon I."/>
            <person name="Castelle C.J."/>
            <person name="Singh A."/>
            <person name="Wilkins M.J."/>
            <person name="Williams K.H."/>
            <person name="Banfield J.F."/>
        </authorList>
    </citation>
    <scope>NUCLEOTIDE SEQUENCE [LARGE SCALE GENOMIC DNA]</scope>
</reference>
<evidence type="ECO:0000256" key="6">
    <source>
        <dbReference type="HAMAP-Rule" id="MF_01007"/>
    </source>
</evidence>
<keyword evidence="4 6" id="KW-0808">Transferase</keyword>
<evidence type="ECO:0000256" key="3">
    <source>
        <dbReference type="ARBA" id="ARBA00022603"/>
    </source>
</evidence>
<feature type="binding site" evidence="6">
    <location>
        <position position="78"/>
    </location>
    <ligand>
        <name>S-adenosyl-L-methionine</name>
        <dbReference type="ChEBI" id="CHEBI:59789"/>
    </ligand>
</feature>
<dbReference type="PANTHER" id="PTHR11265:SF0">
    <property type="entry name" value="12S RRNA N4-METHYLCYTIDINE METHYLTRANSFERASE"/>
    <property type="match status" value="1"/>
</dbReference>
<dbReference type="Pfam" id="PF01795">
    <property type="entry name" value="Methyltransf_5"/>
    <property type="match status" value="1"/>
</dbReference>
<gene>
    <name evidence="6" type="primary">rsmH</name>
    <name evidence="7" type="ORF">UT53_C0023G0005</name>
</gene>
<feature type="binding site" evidence="6">
    <location>
        <position position="56"/>
    </location>
    <ligand>
        <name>S-adenosyl-L-methionine</name>
        <dbReference type="ChEBI" id="CHEBI:59789"/>
    </ligand>
</feature>
<dbReference type="Gene3D" id="1.10.150.170">
    <property type="entry name" value="Putative methyltransferase TM0872, insert domain"/>
    <property type="match status" value="1"/>
</dbReference>
<keyword evidence="3 6" id="KW-0489">Methyltransferase</keyword>
<dbReference type="PATRIC" id="fig|1619031.3.peg.412"/>
<dbReference type="AlphaFoldDB" id="A0A0G0P506"/>
<dbReference type="Proteomes" id="UP000034764">
    <property type="component" value="Unassembled WGS sequence"/>
</dbReference>
<dbReference type="SUPFAM" id="SSF81799">
    <property type="entry name" value="Putative methyltransferase TM0872, insert domain"/>
    <property type="match status" value="1"/>
</dbReference>
<feature type="binding site" evidence="6">
    <location>
        <position position="105"/>
    </location>
    <ligand>
        <name>S-adenosyl-L-methionine</name>
        <dbReference type="ChEBI" id="CHEBI:59789"/>
    </ligand>
</feature>
<evidence type="ECO:0000256" key="4">
    <source>
        <dbReference type="ARBA" id="ARBA00022679"/>
    </source>
</evidence>
<dbReference type="NCBIfam" id="TIGR00006">
    <property type="entry name" value="16S rRNA (cytosine(1402)-N(4))-methyltransferase RsmH"/>
    <property type="match status" value="1"/>
</dbReference>
<feature type="binding site" evidence="6">
    <location>
        <position position="98"/>
    </location>
    <ligand>
        <name>S-adenosyl-L-methionine</name>
        <dbReference type="ChEBI" id="CHEBI:59789"/>
    </ligand>
</feature>
<proteinExistence type="inferred from homology"/>
<organism evidence="7 8">
    <name type="scientific">Candidatus Yanofskybacteria bacterium GW2011_GWD2_39_48</name>
    <dbReference type="NCBI Taxonomy" id="1619031"/>
    <lineage>
        <taxon>Bacteria</taxon>
        <taxon>Candidatus Yanofskyibacteriota</taxon>
    </lineage>
</organism>